<dbReference type="InterPro" id="IPR043129">
    <property type="entry name" value="ATPase_NBD"/>
</dbReference>
<organism evidence="6 7">
    <name type="scientific">Shewanella zhuhaiensis</name>
    <dbReference type="NCBI Taxonomy" id="2919576"/>
    <lineage>
        <taxon>Bacteria</taxon>
        <taxon>Pseudomonadati</taxon>
        <taxon>Pseudomonadota</taxon>
        <taxon>Gammaproteobacteria</taxon>
        <taxon>Alteromonadales</taxon>
        <taxon>Shewanellaceae</taxon>
        <taxon>Shewanella</taxon>
    </lineage>
</organism>
<dbReference type="Pfam" id="PF00370">
    <property type="entry name" value="FGGY_N"/>
    <property type="match status" value="1"/>
</dbReference>
<dbReference type="RefSeq" id="WP_240590581.1">
    <property type="nucleotide sequence ID" value="NZ_JAKUDL010000002.1"/>
</dbReference>
<dbReference type="CDD" id="cd07779">
    <property type="entry name" value="ASKHA_NBD_FGGY_YgcE-like"/>
    <property type="match status" value="1"/>
</dbReference>
<sequence length="512" mass="55395">MSETSYYLALDYGTQSTRALVFDCRGNPIAVAAVANENCKAGQAAKAAVQDGDYCYGQLVAACRKLFAEHGLRPEQIVAVTLTTQRACTLLMDNRGKAKSDVFMWSDRRMVEGMLSPMSWFYRFGFWVSGMTGRIDYLRRAAKINLIREVFPGKVDASDKIGLLSGYLLSRLGGKLLDSRASQVAYLPFDYPNQTFAARRSWRWQALGCKPSQMLPLIDAARQIGTVTDGFAELTGLKPGTALVSAGADKACEAYANGAGEPGVLSLSLGSAATVTLGTHRYFEVFRYAPAFPGLEPGSFMPEVQLERGFWLLSWALDEFGASDRAEASTLGLTPEAYVMKAIAAIPPGADGLMLCPYWAQGVIYPGPEASGIVAGFRPEHTRAHLYRALIEGVLMTLARGARQLVAKSGGSVRLIRVSGGGSQSDLVMQLAADIFNCTTERLTVREGSGLGAAMCAAVAMGDYPDLASARQNMAKSASRFEPEPANVACYRQLSQRHQRLYPAVKSLFKTR</sequence>
<dbReference type="EMBL" id="JAKUDL010000002">
    <property type="protein sequence ID" value="MCH4294187.1"/>
    <property type="molecule type" value="Genomic_DNA"/>
</dbReference>
<dbReference type="GO" id="GO:0016301">
    <property type="term" value="F:kinase activity"/>
    <property type="evidence" value="ECO:0007669"/>
    <property type="project" value="UniProtKB-KW"/>
</dbReference>
<evidence type="ECO:0000259" key="4">
    <source>
        <dbReference type="Pfam" id="PF00370"/>
    </source>
</evidence>
<comment type="caution">
    <text evidence="6">The sequence shown here is derived from an EMBL/GenBank/DDBJ whole genome shotgun (WGS) entry which is preliminary data.</text>
</comment>
<dbReference type="AlphaFoldDB" id="A0AAJ1F057"/>
<name>A0AAJ1F057_9GAMM</name>
<dbReference type="PANTHER" id="PTHR43095">
    <property type="entry name" value="SUGAR KINASE"/>
    <property type="match status" value="1"/>
</dbReference>
<dbReference type="InterPro" id="IPR018484">
    <property type="entry name" value="FGGY_N"/>
</dbReference>
<comment type="similarity">
    <text evidence="1">Belongs to the FGGY kinase family.</text>
</comment>
<keyword evidence="2" id="KW-0808">Transferase</keyword>
<evidence type="ECO:0000256" key="2">
    <source>
        <dbReference type="ARBA" id="ARBA00022679"/>
    </source>
</evidence>
<reference evidence="6 7" key="1">
    <citation type="submission" date="2022-02" db="EMBL/GenBank/DDBJ databases">
        <title>The genome sequence of Shewanella sp. 3B26.</title>
        <authorList>
            <person name="Du J."/>
        </authorList>
    </citation>
    <scope>NUCLEOTIDE SEQUENCE [LARGE SCALE GENOMIC DNA]</scope>
    <source>
        <strain evidence="6 7">3B26</strain>
    </source>
</reference>
<evidence type="ECO:0000313" key="7">
    <source>
        <dbReference type="Proteomes" id="UP001297581"/>
    </source>
</evidence>
<keyword evidence="3 6" id="KW-0418">Kinase</keyword>
<dbReference type="InterPro" id="IPR018485">
    <property type="entry name" value="FGGY_C"/>
</dbReference>
<dbReference type="PANTHER" id="PTHR43095:SF5">
    <property type="entry name" value="XYLULOSE KINASE"/>
    <property type="match status" value="1"/>
</dbReference>
<evidence type="ECO:0000259" key="5">
    <source>
        <dbReference type="Pfam" id="PF02782"/>
    </source>
</evidence>
<evidence type="ECO:0000256" key="3">
    <source>
        <dbReference type="ARBA" id="ARBA00022777"/>
    </source>
</evidence>
<feature type="domain" description="Carbohydrate kinase FGGY N-terminal" evidence="4">
    <location>
        <begin position="6"/>
        <end position="251"/>
    </location>
</feature>
<protein>
    <submittedName>
        <fullName evidence="6">FGGY-family carbohydrate kinase</fullName>
    </submittedName>
</protein>
<proteinExistence type="inferred from homology"/>
<accession>A0AAJ1F057</accession>
<evidence type="ECO:0000256" key="1">
    <source>
        <dbReference type="ARBA" id="ARBA00009156"/>
    </source>
</evidence>
<gene>
    <name evidence="6" type="ORF">MJ923_07700</name>
</gene>
<dbReference type="SUPFAM" id="SSF53067">
    <property type="entry name" value="Actin-like ATPase domain"/>
    <property type="match status" value="2"/>
</dbReference>
<dbReference type="Pfam" id="PF02782">
    <property type="entry name" value="FGGY_C"/>
    <property type="match status" value="1"/>
</dbReference>
<dbReference type="InterPro" id="IPR050406">
    <property type="entry name" value="FGGY_Carb_Kinase"/>
</dbReference>
<dbReference type="PIRSF" id="PIRSF000538">
    <property type="entry name" value="GlpK"/>
    <property type="match status" value="1"/>
</dbReference>
<dbReference type="Gene3D" id="3.30.420.40">
    <property type="match status" value="2"/>
</dbReference>
<keyword evidence="7" id="KW-1185">Reference proteome</keyword>
<evidence type="ECO:0000313" key="6">
    <source>
        <dbReference type="EMBL" id="MCH4294187.1"/>
    </source>
</evidence>
<feature type="domain" description="Carbohydrate kinase FGGY C-terminal" evidence="5">
    <location>
        <begin position="296"/>
        <end position="461"/>
    </location>
</feature>
<dbReference type="GO" id="GO:0005975">
    <property type="term" value="P:carbohydrate metabolic process"/>
    <property type="evidence" value="ECO:0007669"/>
    <property type="project" value="InterPro"/>
</dbReference>
<dbReference type="InterPro" id="IPR000577">
    <property type="entry name" value="Carb_kinase_FGGY"/>
</dbReference>
<dbReference type="Proteomes" id="UP001297581">
    <property type="component" value="Unassembled WGS sequence"/>
</dbReference>